<evidence type="ECO:0000313" key="15">
    <source>
        <dbReference type="EMBL" id="KAB8349433.1"/>
    </source>
</evidence>
<evidence type="ECO:0000256" key="2">
    <source>
        <dbReference type="ARBA" id="ARBA00004141"/>
    </source>
</evidence>
<dbReference type="GO" id="GO:0008270">
    <property type="term" value="F:zinc ion binding"/>
    <property type="evidence" value="ECO:0007669"/>
    <property type="project" value="InterPro"/>
</dbReference>
<keyword evidence="7 13" id="KW-1133">Transmembrane helix</keyword>
<dbReference type="InterPro" id="IPR002328">
    <property type="entry name" value="ADH_Zn_CS"/>
</dbReference>
<dbReference type="Gene3D" id="3.40.50.720">
    <property type="entry name" value="NAD(P)-binding Rossmann-like Domain"/>
    <property type="match status" value="1"/>
</dbReference>
<keyword evidence="10 13" id="KW-0472">Membrane</keyword>
<keyword evidence="4 13" id="KW-0812">Transmembrane</keyword>
<accession>A0A5N6KVU9</accession>
<keyword evidence="6 11" id="KW-0862">Zinc</keyword>
<dbReference type="SUPFAM" id="SSF50129">
    <property type="entry name" value="GroES-like"/>
    <property type="match status" value="1"/>
</dbReference>
<feature type="transmembrane region" description="Helical" evidence="13">
    <location>
        <begin position="883"/>
        <end position="902"/>
    </location>
</feature>
<evidence type="ECO:0000256" key="1">
    <source>
        <dbReference type="ARBA" id="ARBA00001947"/>
    </source>
</evidence>
<feature type="transmembrane region" description="Helical" evidence="13">
    <location>
        <begin position="826"/>
        <end position="847"/>
    </location>
</feature>
<dbReference type="GO" id="GO:0005737">
    <property type="term" value="C:cytoplasm"/>
    <property type="evidence" value="ECO:0007669"/>
    <property type="project" value="TreeGrafter"/>
</dbReference>
<feature type="region of interest" description="Disordered" evidence="12">
    <location>
        <begin position="439"/>
        <end position="477"/>
    </location>
</feature>
<dbReference type="InterPro" id="IPR036291">
    <property type="entry name" value="NAD(P)-bd_dom_sf"/>
</dbReference>
<comment type="similarity">
    <text evidence="3 11">Belongs to the zinc-containing alcohol dehydrogenase family.</text>
</comment>
<evidence type="ECO:0000256" key="12">
    <source>
        <dbReference type="SAM" id="MobiDB-lite"/>
    </source>
</evidence>
<keyword evidence="5 11" id="KW-0479">Metal-binding</keyword>
<dbReference type="InterPro" id="IPR036837">
    <property type="entry name" value="Cation_efflux_CTD_sf"/>
</dbReference>
<comment type="subcellular location">
    <subcellularLocation>
        <location evidence="2">Membrane</location>
        <topology evidence="2">Multi-pass membrane protein</topology>
    </subcellularLocation>
</comment>
<comment type="caution">
    <text evidence="15">The sequence shown here is derived from an EMBL/GenBank/DDBJ whole genome shotgun (WGS) entry which is preliminary data.</text>
</comment>
<protein>
    <recommendedName>
        <fullName evidence="14">Enoyl reductase (ER) domain-containing protein</fullName>
    </recommendedName>
</protein>
<dbReference type="PROSITE" id="PS00059">
    <property type="entry name" value="ADH_ZINC"/>
    <property type="match status" value="1"/>
</dbReference>
<dbReference type="PANTHER" id="PTHR42940">
    <property type="entry name" value="ALCOHOL DEHYDROGENASE 1-RELATED"/>
    <property type="match status" value="1"/>
</dbReference>
<evidence type="ECO:0000256" key="6">
    <source>
        <dbReference type="ARBA" id="ARBA00022833"/>
    </source>
</evidence>
<dbReference type="FunFam" id="3.40.50.720:FF:000039">
    <property type="entry name" value="Alcohol dehydrogenase AdhP"/>
    <property type="match status" value="1"/>
</dbReference>
<feature type="domain" description="Enoyl reductase (ER)" evidence="14">
    <location>
        <begin position="17"/>
        <end position="352"/>
    </location>
</feature>
<evidence type="ECO:0000256" key="10">
    <source>
        <dbReference type="ARBA" id="ARBA00023136"/>
    </source>
</evidence>
<dbReference type="Pfam" id="PF00107">
    <property type="entry name" value="ADH_zinc_N"/>
    <property type="match status" value="1"/>
</dbReference>
<dbReference type="InterPro" id="IPR013154">
    <property type="entry name" value="ADH-like_N"/>
</dbReference>
<dbReference type="InterPro" id="IPR011032">
    <property type="entry name" value="GroES-like_sf"/>
</dbReference>
<dbReference type="SUPFAM" id="SSF51735">
    <property type="entry name" value="NAD(P)-binding Rossmann-fold domains"/>
    <property type="match status" value="1"/>
</dbReference>
<dbReference type="Pfam" id="PF01545">
    <property type="entry name" value="Cation_efflux"/>
    <property type="match status" value="1"/>
</dbReference>
<evidence type="ECO:0000256" key="9">
    <source>
        <dbReference type="ARBA" id="ARBA00023027"/>
    </source>
</evidence>
<dbReference type="GO" id="GO:0004022">
    <property type="term" value="F:alcohol dehydrogenase (NAD+) activity"/>
    <property type="evidence" value="ECO:0007669"/>
    <property type="project" value="TreeGrafter"/>
</dbReference>
<feature type="compositionally biased region" description="Low complexity" evidence="12">
    <location>
        <begin position="450"/>
        <end position="460"/>
    </location>
</feature>
<evidence type="ECO:0000256" key="4">
    <source>
        <dbReference type="ARBA" id="ARBA00022692"/>
    </source>
</evidence>
<proteinExistence type="inferred from homology"/>
<evidence type="ECO:0000256" key="11">
    <source>
        <dbReference type="RuleBase" id="RU361277"/>
    </source>
</evidence>
<dbReference type="CDD" id="cd08297">
    <property type="entry name" value="CAD3"/>
    <property type="match status" value="1"/>
</dbReference>
<feature type="transmembrane region" description="Helical" evidence="13">
    <location>
        <begin position="716"/>
        <end position="738"/>
    </location>
</feature>
<evidence type="ECO:0000256" key="3">
    <source>
        <dbReference type="ARBA" id="ARBA00008072"/>
    </source>
</evidence>
<dbReference type="EMBL" id="VIBQ01000014">
    <property type="protein sequence ID" value="KAB8349433.1"/>
    <property type="molecule type" value="Genomic_DNA"/>
</dbReference>
<dbReference type="FunFam" id="3.30.70.1350:FF:000004">
    <property type="entry name" value="Cation diffusion facilitator 10"/>
    <property type="match status" value="1"/>
</dbReference>
<dbReference type="InterPro" id="IPR058533">
    <property type="entry name" value="Cation_efflux_TM"/>
</dbReference>
<dbReference type="Proteomes" id="UP000327013">
    <property type="component" value="Unassembled WGS sequence"/>
</dbReference>
<dbReference type="PANTHER" id="PTHR42940:SF5">
    <property type="entry name" value="ALCOHOL DEHYDROGENASE 2"/>
    <property type="match status" value="1"/>
</dbReference>
<evidence type="ECO:0000256" key="13">
    <source>
        <dbReference type="SAM" id="Phobius"/>
    </source>
</evidence>
<dbReference type="GO" id="GO:0016020">
    <property type="term" value="C:membrane"/>
    <property type="evidence" value="ECO:0007669"/>
    <property type="project" value="UniProtKB-SubCell"/>
</dbReference>
<keyword evidence="9" id="KW-0520">NAD</keyword>
<reference evidence="15 16" key="1">
    <citation type="submission" date="2019-06" db="EMBL/GenBank/DDBJ databases">
        <title>A chromosomal-level reference genome of Carpinus fangiana (Coryloideae, Betulaceae).</title>
        <authorList>
            <person name="Yang X."/>
            <person name="Wang Z."/>
            <person name="Zhang L."/>
            <person name="Hao G."/>
            <person name="Liu J."/>
            <person name="Yang Y."/>
        </authorList>
    </citation>
    <scope>NUCLEOTIDE SEQUENCE [LARGE SCALE GENOMIC DNA]</scope>
    <source>
        <strain evidence="15">Cfa_2016G</strain>
        <tissue evidence="15">Leaf</tissue>
    </source>
</reference>
<evidence type="ECO:0000313" key="16">
    <source>
        <dbReference type="Proteomes" id="UP000327013"/>
    </source>
</evidence>
<sequence>MTSLPKTFKSCVYDKPGQVSIALKDQEMPEPGPGQVLINLTHSGVCHSDYAVMTNGWPALPHPTSPGQVGGHEGVGTIVKLGPGAEVNCKVGDRVGIKWVSAACGSCLACLEGRDGVCFNGQISGYYTPGTFQQYALGPANYVTPIPASLESAAAAPMLCGGVTVFSALRKCGALAGQSVAIIGAGGGLGHLAVQIASRGMGFRVVGIDHSSKEQLAKDSGAEVFVGFDKVEDPVKAVQEATGGLGVSAAIVVTANLRAYEQGLNMLRFGGRLVCVGIPEGEMKAIPNAFPQIMIFKEISILGVAVGNRRDAIECLDMAARGIVKMHYRVEKMDKLADIFQEMEGGKLQGRVSHLCEHGLALLMAQGAGRCRMTVCHDFGVCQQRAALDRVGSDRCRDLHEHSSASPGGNKVKSIHQSDDAGIALTKSGGGQPSVTIYCPPSLAQADGQSAARSRPTSRARYADASDDDPELGLSRKTSRTVHARIYGAGDATTVSGDGRGIAVDGPSWDYDIESLPAPPSNFPLTKGQLDAQADAERADRRASLAAIVLNTPQMRSQRLIGNSNPRYRWEKYYQPAEVLKKMSKPLRKYYERNNYLIQQYLYIDRLLDSSLPHDLIQEYATPVSVPQTIPEEHSLSTSPNTSPSDSQLDFNNMHGNANGNGGAVKVKRTPRDIYHVDENTPLISHDGQDEMGPPDALPIFQPDEDTDSSARIVTIAIWINLIANIVLLVLKVIVTVLSSSLSVLASLVDAALDFLSTFIVFATTWLIAHGDRDILAFPVGRARLEPIGVLVFSVIMITSFFQVALEACQRLAGKDHTVVQLTIPAIAIMATTVLIKGACWAWCRLIRNSSVQALAQDAITDVVFNTFSIIFPLVGFATRTWWLDPLGGLLLSAYVIINWAMTSKTHILNLTGQGASKDERNILLYLTMRFAHTIKSIQGLSAYHAGDKLNVEVDIVLDEEMSLRDSHDLGESLQYVLESVPGVERAFVHADYLSVNIPTHMKQ</sequence>
<dbReference type="InterPro" id="IPR027469">
    <property type="entry name" value="Cation_efflux_TMD_sf"/>
</dbReference>
<dbReference type="Gene3D" id="3.30.70.1350">
    <property type="entry name" value="Cation efflux protein, cytoplasmic domain"/>
    <property type="match status" value="1"/>
</dbReference>
<dbReference type="InterPro" id="IPR020843">
    <property type="entry name" value="ER"/>
</dbReference>
<comment type="cofactor">
    <cofactor evidence="1 11">
        <name>Zn(2+)</name>
        <dbReference type="ChEBI" id="CHEBI:29105"/>
    </cofactor>
</comment>
<keyword evidence="8" id="KW-0560">Oxidoreductase</keyword>
<feature type="transmembrane region" description="Helical" evidence="13">
    <location>
        <begin position="744"/>
        <end position="768"/>
    </location>
</feature>
<dbReference type="FunFam" id="1.20.1510.10:FF:000005">
    <property type="entry name" value="Putative Cation diffusion facilitator 1"/>
    <property type="match status" value="1"/>
</dbReference>
<dbReference type="OrthoDB" id="78296at2759"/>
<evidence type="ECO:0000256" key="8">
    <source>
        <dbReference type="ARBA" id="ARBA00023002"/>
    </source>
</evidence>
<keyword evidence="16" id="KW-1185">Reference proteome</keyword>
<dbReference type="Gene3D" id="1.20.1510.10">
    <property type="entry name" value="Cation efflux protein transmembrane domain"/>
    <property type="match status" value="1"/>
</dbReference>
<dbReference type="InterPro" id="IPR013149">
    <property type="entry name" value="ADH-like_C"/>
</dbReference>
<dbReference type="Pfam" id="PF08240">
    <property type="entry name" value="ADH_N"/>
    <property type="match status" value="1"/>
</dbReference>
<organism evidence="15 16">
    <name type="scientific">Carpinus fangiana</name>
    <dbReference type="NCBI Taxonomy" id="176857"/>
    <lineage>
        <taxon>Eukaryota</taxon>
        <taxon>Viridiplantae</taxon>
        <taxon>Streptophyta</taxon>
        <taxon>Embryophyta</taxon>
        <taxon>Tracheophyta</taxon>
        <taxon>Spermatophyta</taxon>
        <taxon>Magnoliopsida</taxon>
        <taxon>eudicotyledons</taxon>
        <taxon>Gunneridae</taxon>
        <taxon>Pentapetalae</taxon>
        <taxon>rosids</taxon>
        <taxon>fabids</taxon>
        <taxon>Fagales</taxon>
        <taxon>Betulaceae</taxon>
        <taxon>Carpinus</taxon>
    </lineage>
</organism>
<dbReference type="Gene3D" id="3.90.180.10">
    <property type="entry name" value="Medium-chain alcohol dehydrogenases, catalytic domain"/>
    <property type="match status" value="1"/>
</dbReference>
<evidence type="ECO:0000259" key="14">
    <source>
        <dbReference type="SMART" id="SM00829"/>
    </source>
</evidence>
<name>A0A5N6KVU9_9ROSI</name>
<evidence type="ECO:0000256" key="7">
    <source>
        <dbReference type="ARBA" id="ARBA00022989"/>
    </source>
</evidence>
<dbReference type="SUPFAM" id="SSF161111">
    <property type="entry name" value="Cation efflux protein transmembrane domain-like"/>
    <property type="match status" value="1"/>
</dbReference>
<gene>
    <name evidence="15" type="ORF">FH972_023460</name>
</gene>
<dbReference type="GO" id="GO:0008324">
    <property type="term" value="F:monoatomic cation transmembrane transporter activity"/>
    <property type="evidence" value="ECO:0007669"/>
    <property type="project" value="InterPro"/>
</dbReference>
<feature type="transmembrane region" description="Helical" evidence="13">
    <location>
        <begin position="788"/>
        <end position="806"/>
    </location>
</feature>
<dbReference type="SMART" id="SM00829">
    <property type="entry name" value="PKS_ER"/>
    <property type="match status" value="1"/>
</dbReference>
<evidence type="ECO:0000256" key="5">
    <source>
        <dbReference type="ARBA" id="ARBA00022723"/>
    </source>
</evidence>
<dbReference type="AlphaFoldDB" id="A0A5N6KVU9"/>
<dbReference type="SUPFAM" id="SSF160240">
    <property type="entry name" value="Cation efflux protein cytoplasmic domain-like"/>
    <property type="match status" value="1"/>
</dbReference>